<keyword evidence="1" id="KW-0853">WD repeat</keyword>
<dbReference type="GeneID" id="106175689"/>
<feature type="region of interest" description="Disordered" evidence="3">
    <location>
        <begin position="1"/>
        <end position="22"/>
    </location>
</feature>
<keyword evidence="6" id="KW-1185">Reference proteome</keyword>
<evidence type="ECO:0000259" key="5">
    <source>
        <dbReference type="Pfam" id="PF25469"/>
    </source>
</evidence>
<name>A0A1S3JT05_LINAN</name>
<dbReference type="STRING" id="7574.A0A1S3JT05"/>
<dbReference type="Proteomes" id="UP000085678">
    <property type="component" value="Unplaced"/>
</dbReference>
<dbReference type="KEGG" id="lak:106175689"/>
<dbReference type="RefSeq" id="XP_013413261.1">
    <property type="nucleotide sequence ID" value="XM_013557807.1"/>
</dbReference>
<feature type="domain" description="DUF4062" evidence="4">
    <location>
        <begin position="203"/>
        <end position="289"/>
    </location>
</feature>
<dbReference type="PANTHER" id="PTHR19871:SF14">
    <property type="entry name" value="DUF4062 DOMAIN-CONTAINING PROTEIN"/>
    <property type="match status" value="1"/>
</dbReference>
<evidence type="ECO:0000313" key="6">
    <source>
        <dbReference type="Proteomes" id="UP000085678"/>
    </source>
</evidence>
<evidence type="ECO:0000313" key="7">
    <source>
        <dbReference type="RefSeq" id="XP_013413261.1"/>
    </source>
</evidence>
<feature type="compositionally biased region" description="Polar residues" evidence="3">
    <location>
        <begin position="92"/>
        <end position="149"/>
    </location>
</feature>
<evidence type="ECO:0000256" key="3">
    <source>
        <dbReference type="SAM" id="MobiDB-lite"/>
    </source>
</evidence>
<gene>
    <name evidence="7" type="primary">LOC106175689</name>
</gene>
<organism evidence="6 7">
    <name type="scientific">Lingula anatina</name>
    <name type="common">Brachiopod</name>
    <name type="synonym">Lingula unguis</name>
    <dbReference type="NCBI Taxonomy" id="7574"/>
    <lineage>
        <taxon>Eukaryota</taxon>
        <taxon>Metazoa</taxon>
        <taxon>Spiralia</taxon>
        <taxon>Lophotrochozoa</taxon>
        <taxon>Brachiopoda</taxon>
        <taxon>Linguliformea</taxon>
        <taxon>Lingulata</taxon>
        <taxon>Lingulida</taxon>
        <taxon>Linguloidea</taxon>
        <taxon>Lingulidae</taxon>
        <taxon>Lingula</taxon>
    </lineage>
</organism>
<feature type="compositionally biased region" description="Polar residues" evidence="3">
    <location>
        <begin position="62"/>
        <end position="85"/>
    </location>
</feature>
<dbReference type="InterPro" id="IPR052752">
    <property type="entry name" value="NACHT-WD_repeat"/>
</dbReference>
<evidence type="ECO:0000259" key="4">
    <source>
        <dbReference type="Pfam" id="PF13271"/>
    </source>
</evidence>
<keyword evidence="2" id="KW-0677">Repeat</keyword>
<dbReference type="Gene3D" id="2.130.10.10">
    <property type="entry name" value="YVTN repeat-like/Quinoprotein amine dehydrogenase"/>
    <property type="match status" value="1"/>
</dbReference>
<evidence type="ECO:0000256" key="2">
    <source>
        <dbReference type="ARBA" id="ARBA00022737"/>
    </source>
</evidence>
<sequence>MAYPGRKVSGKETSMGARARGYSKSVSLLLKKSQDGASPFPFATSPSGPVPTTTDRCRPKSVSRTRSDTGSIIVTDTDNSGSLSSPRRKFSEGSTGAHTGGYSKSMSSGFGQSLNAQSGNVTSLSPGSRQQMALSVPSDVSSERPTSASLLVPGAGRPSSSSGRLNGRMSASPEPWDINIRQTMAILHGDLSELPPVPSSVIRVFLSSTFKDMTLERNTLTRDVFPHLKQYSSKLGFDFQVADMRWGVGDDATNEHTTERLCQEEILKCQRISAGPNFVALVGNRYGYRPFPVEIPIKEFDVIMSMAEERDILERHLLTEWFLADYNALPPVYVLQPINSKIPHFGNTDPEQEKLAKEAHAKWVKIFTTLQHILRHAVDHAVKKKLISEERRNNYFVSVTAGEIERGIFKAKEVNRRSLCYAREIPNIDKFQFGAQDPSTRIYVDTRRHGDKVVVDHEAVSLLQDLKRKLRKKLKIKYSSQTVVWFPRGIDPNTQLNHAEYIDKLTKQITADMEGLINVAHQEKTNNEKTAYWKLRSEVLYHHHIYMAHTGTFCGRERVLEKIRDLILSPQFRRPIVLHGESGYGKTAVMTQLVQTIPEWLSAPVCLKVIRFVGASLGTSTVYGLLSSVYYQIDAAFKMLHSPEFFANTKRLIRNGPLFLRNCARKHNQPIVVILDALNQLHPAENAYEMQWLPGVMTELPLNVHLIVSSNYKHDIVKTLQKLRGDDKGFIQLGWISQATADDILEANLKHYKRTLTEQQKGCVLEHFAQGETRTPLFLKLLIEEALMWRSYTELCTIQSSMSTTVQASINRQFDQLEAKFKKIIVQNILGYITIGLNGVTENELEDVLSCDNEVLKEAYVYHKPPASDFIRMPPLIWARLRHEMRDFLEERQSHGLVTIDWCHQQFRDAAYRRYVGESDMRRLHKNMAEIVSTEQPIVKSLRIRLRNERKVIVLPDVDRKVTLQPLSRTNFRKLDCWPHHLLNAGDIDGLKRHCWFNLEFLMMALDVLGIASVIDALQAAVDQTSDEELQNAFDAVNCASERIGNVSLFPFYLLAAFTGGKPNSEGKPSLESQFIQQLRNWIKESKTLMLEPLHPFLFLHEMREVNQQLNAISEIKRTKSEASLNQSSSLCIRDLQAFDVTSNGSLLALGYISSPLQVVDLTTGVKVDDMPRRHVVDGVHFVCNDSHLFVFQRNVCVYLLSLEGDSMQDNPVYDFDFDNGELPETYCLVKSSTEAVFCTVNNGICKQLKSWNMATKQKEWEIDIQEERMPSPFSIYSNGTQVIFQIQSDLDLVQDVDESLVEFEDLSTSGYESVMEATDYEEETCHPSPSSHTEYTYYMFDRKDPDEVVHTCEVGKEVVQGHSGELLNKFQALVPTSKGICLIDPIEKTSKYVKSIMAKDKGMLAESDTQLSDITKPSCISKVSEKGCFAFGYKSGHILIHTVNDTPSLIVEKLCKPTKAQVKLLALSKNGDLVACWSHDHTLSLWTCQSSINKESSVTLPLTDLEITHLRFSDDGQLLFVVGAFESQTDFTNQLLVFRVHAQVAD</sequence>
<dbReference type="SUPFAM" id="SSF50978">
    <property type="entry name" value="WD40 repeat-like"/>
    <property type="match status" value="1"/>
</dbReference>
<dbReference type="InterPro" id="IPR036322">
    <property type="entry name" value="WD40_repeat_dom_sf"/>
</dbReference>
<dbReference type="InterPro" id="IPR015943">
    <property type="entry name" value="WD40/YVTN_repeat-like_dom_sf"/>
</dbReference>
<dbReference type="InParanoid" id="A0A1S3JT05"/>
<dbReference type="Pfam" id="PF13271">
    <property type="entry name" value="DUF4062"/>
    <property type="match status" value="1"/>
</dbReference>
<evidence type="ECO:0000256" key="1">
    <source>
        <dbReference type="ARBA" id="ARBA00022574"/>
    </source>
</evidence>
<proteinExistence type="predicted"/>
<dbReference type="InterPro" id="IPR057588">
    <property type="entry name" value="NWD1/2-like_WH"/>
</dbReference>
<dbReference type="OrthoDB" id="2325716at2759"/>
<accession>A0A1S3JT05</accession>
<dbReference type="InterPro" id="IPR027417">
    <property type="entry name" value="P-loop_NTPase"/>
</dbReference>
<feature type="region of interest" description="Disordered" evidence="3">
    <location>
        <begin position="35"/>
        <end position="174"/>
    </location>
</feature>
<protein>
    <submittedName>
        <fullName evidence="7">NACHT domain- and WD repeat-containing protein 1 isoform X1</fullName>
    </submittedName>
</protein>
<dbReference type="InterPro" id="IPR025139">
    <property type="entry name" value="DUF4062"/>
</dbReference>
<dbReference type="Pfam" id="PF25469">
    <property type="entry name" value="WHD_NWD1"/>
    <property type="match status" value="1"/>
</dbReference>
<dbReference type="PANTHER" id="PTHR19871">
    <property type="entry name" value="BETA TRANSDUCIN-RELATED PROTEIN"/>
    <property type="match status" value="1"/>
</dbReference>
<dbReference type="SUPFAM" id="SSF52540">
    <property type="entry name" value="P-loop containing nucleoside triphosphate hydrolases"/>
    <property type="match status" value="1"/>
</dbReference>
<dbReference type="Gene3D" id="3.40.50.300">
    <property type="entry name" value="P-loop containing nucleotide triphosphate hydrolases"/>
    <property type="match status" value="1"/>
</dbReference>
<reference evidence="7" key="1">
    <citation type="submission" date="2025-08" db="UniProtKB">
        <authorList>
            <consortium name="RefSeq"/>
        </authorList>
    </citation>
    <scope>IDENTIFICATION</scope>
    <source>
        <tissue evidence="7">Gonads</tissue>
    </source>
</reference>
<feature type="compositionally biased region" description="Polar residues" evidence="3">
    <location>
        <begin position="44"/>
        <end position="54"/>
    </location>
</feature>
<feature type="domain" description="NWD1/2-like winged helix-turn-helix" evidence="5">
    <location>
        <begin position="800"/>
        <end position="919"/>
    </location>
</feature>